<evidence type="ECO:0000313" key="1">
    <source>
        <dbReference type="EMBL" id="AEB95353.1"/>
    </source>
</evidence>
<protein>
    <submittedName>
        <fullName evidence="1">Uncharacterized protein</fullName>
    </submittedName>
</protein>
<sequence>MILKSPPRIKVLEALGSIADGRVRKANDHYLVASSEGDREYTVRVNGNNVSCDDNGTRYRNYVGYPIIAVLMIEGRLPFDQELANSLRGIPWRKLNEEMKSYSKVEELVLKRAEERGISRARIEEFVNKVMEDVRRLRLNKVT</sequence>
<dbReference type="HOGENOM" id="CLU_142655_0_0_2"/>
<dbReference type="AlphaFoldDB" id="F4G3I3"/>
<dbReference type="STRING" id="1006006.Mcup_1248"/>
<accession>F4G3I3</accession>
<keyword evidence="2" id="KW-1185">Reference proteome</keyword>
<dbReference type="eggNOG" id="arCOG04234">
    <property type="taxonomic scope" value="Archaea"/>
</dbReference>
<dbReference type="EMBL" id="CP002656">
    <property type="protein sequence ID" value="AEB95353.1"/>
    <property type="molecule type" value="Genomic_DNA"/>
</dbReference>
<reference evidence="1 2" key="1">
    <citation type="journal article" date="2011" name="J. Bacteriol.">
        <title>Complete genome sequence of Metallosphaera cuprina, a metal sulfide-oxidizing archaeon from a hot spring.</title>
        <authorList>
            <person name="Liu L.J."/>
            <person name="You X.Y."/>
            <person name="Zheng H."/>
            <person name="Wang S."/>
            <person name="Jiang C.Y."/>
            <person name="Liu S.J."/>
        </authorList>
    </citation>
    <scope>NUCLEOTIDE SEQUENCE [LARGE SCALE GENOMIC DNA]</scope>
    <source>
        <strain evidence="1 2">Ar-4</strain>
    </source>
</reference>
<name>F4G3I3_METCR</name>
<dbReference type="Proteomes" id="UP000007812">
    <property type="component" value="Chromosome"/>
</dbReference>
<organism evidence="1 2">
    <name type="scientific">Metallosphaera cuprina (strain Ar-4)</name>
    <dbReference type="NCBI Taxonomy" id="1006006"/>
    <lineage>
        <taxon>Archaea</taxon>
        <taxon>Thermoproteota</taxon>
        <taxon>Thermoprotei</taxon>
        <taxon>Sulfolobales</taxon>
        <taxon>Sulfolobaceae</taxon>
        <taxon>Metallosphaera</taxon>
    </lineage>
</organism>
<dbReference type="PATRIC" id="fig|1006006.8.peg.1244"/>
<dbReference type="KEGG" id="mcn:Mcup_1248"/>
<evidence type="ECO:0000313" key="2">
    <source>
        <dbReference type="Proteomes" id="UP000007812"/>
    </source>
</evidence>
<dbReference type="PIRSF" id="PIRSF014422">
    <property type="entry name" value="UCP014422"/>
    <property type="match status" value="1"/>
</dbReference>
<gene>
    <name evidence="1" type="ordered locus">Mcup_1248</name>
</gene>
<dbReference type="GeneID" id="10493439"/>
<proteinExistence type="predicted"/>
<dbReference type="InterPro" id="IPR016618">
    <property type="entry name" value="UCP014422"/>
</dbReference>
<dbReference type="RefSeq" id="WP_013737851.1">
    <property type="nucleotide sequence ID" value="NC_015435.1"/>
</dbReference>
<dbReference type="OrthoDB" id="45301at2157"/>